<accession>A0A553G3M8</accession>
<feature type="compositionally biased region" description="Polar residues" evidence="1">
    <location>
        <begin position="57"/>
        <end position="66"/>
    </location>
</feature>
<sequence>MSHSPSSVAVIAAISAVCVMPLTACAERGADTTPAPQFSALPSSSAATDAPEPPPSDTQAAPSQQGANVAAFAGMGTAALDDEHHMPDQLGGLTPTGVRVGAHDGFTRVVIDLEGEGEPGWFTAYTDEPRQQASGYPVEVKGNTFLNLGIEGTPWPSTPELEEKYMKPGTTPGTGVVSEVVYTTSFEAQTQLIIGLQKKTPYSVTFLEDPKRLVLDFQD</sequence>
<dbReference type="AlphaFoldDB" id="A0A553G3M8"/>
<evidence type="ECO:0000313" key="5">
    <source>
        <dbReference type="Proteomes" id="UP000320443"/>
    </source>
</evidence>
<feature type="signal peptide" evidence="2">
    <location>
        <begin position="1"/>
        <end position="26"/>
    </location>
</feature>
<dbReference type="EMBL" id="VKDK01000002">
    <property type="protein sequence ID" value="TRX64107.1"/>
    <property type="molecule type" value="Genomic_DNA"/>
</dbReference>
<evidence type="ECO:0000256" key="1">
    <source>
        <dbReference type="SAM" id="MobiDB-lite"/>
    </source>
</evidence>
<gene>
    <name evidence="4" type="ORF">FNY97_01945</name>
</gene>
<evidence type="ECO:0000259" key="3">
    <source>
        <dbReference type="Pfam" id="PF24837"/>
    </source>
</evidence>
<feature type="domain" description="AMIN-like" evidence="3">
    <location>
        <begin position="94"/>
        <end position="218"/>
    </location>
</feature>
<evidence type="ECO:0000313" key="4">
    <source>
        <dbReference type="EMBL" id="TRX64107.1"/>
    </source>
</evidence>
<reference evidence="4 5" key="1">
    <citation type="submission" date="2019-07" db="EMBL/GenBank/DDBJ databases">
        <title>Draft genome of C. aurimucosum strain 2274.</title>
        <authorList>
            <person name="Pacheco L.G.C."/>
            <person name="Aguiar E.R.G.R."/>
            <person name="Santos C.S."/>
            <person name="Rocha D.J.P.G."/>
            <person name="Sant'Anna L.O."/>
            <person name="Mattos-Guaraldi A.L."/>
            <person name="Santos L.S."/>
        </authorList>
    </citation>
    <scope>NUCLEOTIDE SEQUENCE [LARGE SCALE GENOMIC DNA]</scope>
    <source>
        <strain evidence="4 5">2274</strain>
    </source>
</reference>
<keyword evidence="5" id="KW-1185">Reference proteome</keyword>
<feature type="compositionally biased region" description="Polar residues" evidence="1">
    <location>
        <begin position="34"/>
        <end position="47"/>
    </location>
</feature>
<comment type="caution">
    <text evidence="4">The sequence shown here is derived from an EMBL/GenBank/DDBJ whole genome shotgun (WGS) entry which is preliminary data.</text>
</comment>
<feature type="region of interest" description="Disordered" evidence="1">
    <location>
        <begin position="33"/>
        <end position="66"/>
    </location>
</feature>
<dbReference type="RefSeq" id="WP_144012976.1">
    <property type="nucleotide sequence ID" value="NZ_VKDK01000002.1"/>
</dbReference>
<keyword evidence="2" id="KW-0732">Signal</keyword>
<protein>
    <recommendedName>
        <fullName evidence="3">AMIN-like domain-containing protein</fullName>
    </recommendedName>
</protein>
<name>A0A553G3M8_9CORY</name>
<dbReference type="InterPro" id="IPR056303">
    <property type="entry name" value="AMIN-like"/>
</dbReference>
<feature type="chain" id="PRO_5022030363" description="AMIN-like domain-containing protein" evidence="2">
    <location>
        <begin position="27"/>
        <end position="219"/>
    </location>
</feature>
<evidence type="ECO:0000256" key="2">
    <source>
        <dbReference type="SAM" id="SignalP"/>
    </source>
</evidence>
<dbReference type="Pfam" id="PF24837">
    <property type="entry name" value="AMIN-like"/>
    <property type="match status" value="1"/>
</dbReference>
<organism evidence="4 5">
    <name type="scientific">Corynebacterium hiratae</name>
    <dbReference type="NCBI Taxonomy" id="3139423"/>
    <lineage>
        <taxon>Bacteria</taxon>
        <taxon>Bacillati</taxon>
        <taxon>Actinomycetota</taxon>
        <taxon>Actinomycetes</taxon>
        <taxon>Mycobacteriales</taxon>
        <taxon>Corynebacteriaceae</taxon>
        <taxon>Corynebacterium</taxon>
    </lineage>
</organism>
<proteinExistence type="predicted"/>
<dbReference type="Proteomes" id="UP000320443">
    <property type="component" value="Unassembled WGS sequence"/>
</dbReference>
<dbReference type="Gene3D" id="2.60.40.3500">
    <property type="match status" value="1"/>
</dbReference>